<dbReference type="InterPro" id="IPR036188">
    <property type="entry name" value="FAD/NAD-bd_sf"/>
</dbReference>
<evidence type="ECO:0000256" key="13">
    <source>
        <dbReference type="ARBA" id="ARBA00034050"/>
    </source>
</evidence>
<dbReference type="SUPFAM" id="SSF54373">
    <property type="entry name" value="FAD-linked reductases, C-terminal domain"/>
    <property type="match status" value="2"/>
</dbReference>
<keyword evidence="15" id="KW-0732">Signal</keyword>
<evidence type="ECO:0000313" key="19">
    <source>
        <dbReference type="Proteomes" id="UP001213000"/>
    </source>
</evidence>
<keyword evidence="8" id="KW-0274">FAD</keyword>
<protein>
    <recommendedName>
        <fullName evidence="5">pyranose dehydrogenase (acceptor)</fullName>
        <ecNumber evidence="5">1.1.99.29</ecNumber>
    </recommendedName>
</protein>
<name>A0AAD5YU55_9AGAR</name>
<keyword evidence="7" id="KW-0285">Flavoprotein</keyword>
<dbReference type="Pfam" id="PF13450">
    <property type="entry name" value="NAD_binding_8"/>
    <property type="match status" value="1"/>
</dbReference>
<evidence type="ECO:0000256" key="1">
    <source>
        <dbReference type="ARBA" id="ARBA00001974"/>
    </source>
</evidence>
<evidence type="ECO:0000256" key="11">
    <source>
        <dbReference type="ARBA" id="ARBA00034010"/>
    </source>
</evidence>
<evidence type="ECO:0000256" key="14">
    <source>
        <dbReference type="ARBA" id="ARBA00034059"/>
    </source>
</evidence>
<dbReference type="PANTHER" id="PTHR11552">
    <property type="entry name" value="GLUCOSE-METHANOL-CHOLINE GMC OXIDOREDUCTASE"/>
    <property type="match status" value="1"/>
</dbReference>
<keyword evidence="19" id="KW-1185">Reference proteome</keyword>
<evidence type="ECO:0000256" key="10">
    <source>
        <dbReference type="ARBA" id="ARBA00033986"/>
    </source>
</evidence>
<organism evidence="18 19">
    <name type="scientific">Leucocoprinus birnbaumii</name>
    <dbReference type="NCBI Taxonomy" id="56174"/>
    <lineage>
        <taxon>Eukaryota</taxon>
        <taxon>Fungi</taxon>
        <taxon>Dikarya</taxon>
        <taxon>Basidiomycota</taxon>
        <taxon>Agaricomycotina</taxon>
        <taxon>Agaricomycetes</taxon>
        <taxon>Agaricomycetidae</taxon>
        <taxon>Agaricales</taxon>
        <taxon>Agaricineae</taxon>
        <taxon>Agaricaceae</taxon>
        <taxon>Leucocoprinus</taxon>
    </lineage>
</organism>
<feature type="chain" id="PRO_5041988026" description="pyranose dehydrogenase (acceptor)" evidence="15">
    <location>
        <begin position="24"/>
        <end position="1554"/>
    </location>
</feature>
<dbReference type="InterPro" id="IPR012132">
    <property type="entry name" value="GMC_OxRdtase"/>
</dbReference>
<comment type="catalytic activity">
    <reaction evidence="11">
        <text>pyranose + acceptor = pyranos-2,3-diulose + reduced acceptor.</text>
        <dbReference type="EC" id="1.1.99.29"/>
    </reaction>
</comment>
<feature type="domain" description="Glucose-methanol-choline oxidoreductase N-terminal" evidence="16">
    <location>
        <begin position="38"/>
        <end position="349"/>
    </location>
</feature>
<evidence type="ECO:0000256" key="6">
    <source>
        <dbReference type="ARBA" id="ARBA00022525"/>
    </source>
</evidence>
<evidence type="ECO:0000256" key="4">
    <source>
        <dbReference type="ARBA" id="ARBA00011245"/>
    </source>
</evidence>
<evidence type="ECO:0000259" key="17">
    <source>
        <dbReference type="Pfam" id="PF05199"/>
    </source>
</evidence>
<comment type="catalytic activity">
    <reaction evidence="14">
        <text>a pyranoside + acceptor = a pyranosid-3,4-diulose + reduced acceptor.</text>
        <dbReference type="EC" id="1.1.99.29"/>
    </reaction>
</comment>
<sequence length="1554" mass="167334">MLRKLNMLLKLAIVAGLSTVCLSATYDQVENVPRIDWDFIIVGGGVAGSVLASRLSENPNFNVLVLEAGPTNQNVTDSIVPGLQMGLASTRYDWNYTTVPLAGLNNRSVTYQRGHILGGSSSVNGMIYTRGSSSDYDRFAEVTGDPGWSWKSIQRYLQRHEKFETPVDNHNITAQYDPSVHSTTGRVPVTLPGFSQPQIDNLAIRASEELGGEYRLNLDMNSGNPLGLGWLQSTIGHDGTRSSAATTYLDDATRARRNLHIVTNTFVTRVLPSSDAETLTIRTVEVRASETSVPINFTASKEVILSGGSIGSPLILMHSGIANAEKLREFGISPLLNNPSVGRNFSDHPLFVISFDAAPNSLDFGPWGNLFTDPAVQAKALEVWNTNRTGPYVELTPANHLLWTRLPTNITDQLGDPSSGSNSAHIEFIAGPFTPAQYNLVVLLVSPASRGILTISSNNPFDEPMIDPGYYSSGLDLVAARQALKQALTFASAPVFQNIITGLAAPFTNVTSDADIDFIIQNSTVSGLHPVGTASMSPKGAGWGVVDPDLRVKNVTGLRIVDASVMPQSEMILDFAITASLVTVCLSATYDHVEEVPILDWDFIIAGGGTAGSVLASRLSENPDFNVLVLEAGPTNKNVTNTIVPGLELRLANSLYDWNYTTVPMESLNNRSVSLQRGHLLGGSSSVNGMIYTRGSSSDYDRFAEFTGDPGWGWNNIQKYLRKHERFEKPADNHNTSGQYNPAVHSTTGRVPVTLPGFSHPQIDSLAVQASHELGGEFRYNLDMNSGDPLGLGWVQSTIGHDGTRSSAATTYLDDTTRARRNLHIVTNTFVTRVLPSSDAETLTIRTVEVKASDRMSTLVNFTASKEVILSGGSIGSPLILMHSGIANAEKLREFGITPLLDNPSVGKNFSDHPSFGISFDVAPSSLDFGPWGNLFTNPTVQAEALQLWNKNRTGPYVELEPTNHLLWTRLPGNVTEKLGDPSSGPNSAHIEFIVGAFTPAAYSLFVLLVSPESRGTLTISSNNPFDEPMIDPGYYSSEIDLVAARQALKYALAFSSAPVFRNVIKGLAAPFTNVTSDADIDFMIRNTTVSGLHPVGTASMSPTGVSWGVVDPDLRVKNVTGLRIVDASVMDTVTASHELGMLRNLAILTSPATVGHSVMYDRGNDVPVGPNWDFIIVGGGTAGSALASRLTENPNFKVLVLEAGPSNENVTSSIVLVPQIGLGNRNGMVYRTRGSSSDYNRFAEYSGEPEWRWDNFQQYLKRIDGLAIQASQRLGYFSYNVDMNSGDPLGLGWLHSTIGHDRTRSSAAAAYLNGATRARENLHIVTSALVTRVLPSHHEDTLTIRTIEVLVSDSAKPFHFTASNEAILCAIAIGSPVILMHSGIVLEGTLLITVFGISSSVTLGSLNFDQWGNLFSDTVLQAEALQIWNKNRTGPFVELPPSGHLSWTRVSSNIIQKLDDPSSGPNSAHLEFVTSRSDPAFYTSGFNTVAAREAIQAAHTFVSAPVSQDTITGVAAPFAGVTSDNEIDDILRDATNAGLHLVGTASMSTRSAI</sequence>
<dbReference type="Proteomes" id="UP001213000">
    <property type="component" value="Unassembled WGS sequence"/>
</dbReference>
<dbReference type="PANTHER" id="PTHR11552:SF147">
    <property type="entry name" value="CHOLINE DEHYDROGENASE, MITOCHONDRIAL"/>
    <property type="match status" value="1"/>
</dbReference>
<comment type="subunit">
    <text evidence="4">Monomer.</text>
</comment>
<dbReference type="EMBL" id="JANIEX010000634">
    <property type="protein sequence ID" value="KAJ3564744.1"/>
    <property type="molecule type" value="Genomic_DNA"/>
</dbReference>
<dbReference type="Pfam" id="PF05199">
    <property type="entry name" value="GMC_oxred_C"/>
    <property type="match status" value="2"/>
</dbReference>
<evidence type="ECO:0000256" key="7">
    <source>
        <dbReference type="ARBA" id="ARBA00022630"/>
    </source>
</evidence>
<dbReference type="EC" id="1.1.99.29" evidence="5"/>
<evidence type="ECO:0000256" key="3">
    <source>
        <dbReference type="ARBA" id="ARBA00010790"/>
    </source>
</evidence>
<dbReference type="GO" id="GO:0005576">
    <property type="term" value="C:extracellular region"/>
    <property type="evidence" value="ECO:0007669"/>
    <property type="project" value="UniProtKB-SubCell"/>
</dbReference>
<evidence type="ECO:0000256" key="9">
    <source>
        <dbReference type="ARBA" id="ARBA00024699"/>
    </source>
</evidence>
<dbReference type="InterPro" id="IPR007867">
    <property type="entry name" value="GMC_OxRtase_C"/>
</dbReference>
<evidence type="ECO:0000256" key="8">
    <source>
        <dbReference type="ARBA" id="ARBA00022827"/>
    </source>
</evidence>
<dbReference type="GO" id="GO:0050660">
    <property type="term" value="F:flavin adenine dinucleotide binding"/>
    <property type="evidence" value="ECO:0007669"/>
    <property type="project" value="InterPro"/>
</dbReference>
<evidence type="ECO:0000256" key="5">
    <source>
        <dbReference type="ARBA" id="ARBA00013177"/>
    </source>
</evidence>
<comment type="cofactor">
    <cofactor evidence="1">
        <name>FAD</name>
        <dbReference type="ChEBI" id="CHEBI:57692"/>
    </cofactor>
</comment>
<gene>
    <name evidence="18" type="ORF">NP233_g8092</name>
</gene>
<comment type="catalytic activity">
    <reaction evidence="12">
        <text>pyranose + acceptor = pyranos-3-ulose + reduced acceptor.</text>
        <dbReference type="EC" id="1.1.99.29"/>
    </reaction>
</comment>
<dbReference type="Gene3D" id="3.30.560.10">
    <property type="entry name" value="Glucose Oxidase, domain 3"/>
    <property type="match status" value="3"/>
</dbReference>
<dbReference type="InterPro" id="IPR000172">
    <property type="entry name" value="GMC_OxRdtase_N"/>
</dbReference>
<evidence type="ECO:0000259" key="16">
    <source>
        <dbReference type="Pfam" id="PF00732"/>
    </source>
</evidence>
<feature type="signal peptide" evidence="15">
    <location>
        <begin position="1"/>
        <end position="23"/>
    </location>
</feature>
<proteinExistence type="inferred from homology"/>
<comment type="caution">
    <text evidence="18">The sequence shown here is derived from an EMBL/GenBank/DDBJ whole genome shotgun (WGS) entry which is preliminary data.</text>
</comment>
<evidence type="ECO:0000256" key="2">
    <source>
        <dbReference type="ARBA" id="ARBA00004613"/>
    </source>
</evidence>
<dbReference type="Pfam" id="PF00732">
    <property type="entry name" value="GMC_oxred_N"/>
    <property type="match status" value="3"/>
</dbReference>
<dbReference type="Gene3D" id="3.50.50.60">
    <property type="entry name" value="FAD/NAD(P)-binding domain"/>
    <property type="match status" value="4"/>
</dbReference>
<evidence type="ECO:0000256" key="12">
    <source>
        <dbReference type="ARBA" id="ARBA00034029"/>
    </source>
</evidence>
<feature type="domain" description="Glucose-methanol-choline oxidoreductase N-terminal" evidence="16">
    <location>
        <begin position="602"/>
        <end position="914"/>
    </location>
</feature>
<evidence type="ECO:0000313" key="18">
    <source>
        <dbReference type="EMBL" id="KAJ3564744.1"/>
    </source>
</evidence>
<comment type="function">
    <text evidence="9">Catalyzes the single-oxidation or sequential double oxidation reaction of carbohydrates primarily at carbon-2 and/or carbon-3 with the concomitant reduction of the flavin. The enzyme exhibits a broad sugar substrate specificity, oxidizing different aldopyranoses to the corresponding C-1, C-2, C-3 or C-1,2, C-2,3 and C-3,4 (di)dehydro sugars with substrate-specific regioselectivity. Accepts only a narrow range of electron acceptors such as substituted benzoquinones and complexed metal ions and reacts extremely slowly with O(2) as acceptor. May play a role in the natural recycling of plant matter by oxidizing all major monosaccharides in lignocellulose and by reducing quinone compounds or reactive radical species generated during lignin depolymerization.</text>
</comment>
<dbReference type="GO" id="GO:0033718">
    <property type="term" value="F:pyranose dehydrogenase (acceptor) activity"/>
    <property type="evidence" value="ECO:0007669"/>
    <property type="project" value="UniProtKB-EC"/>
</dbReference>
<accession>A0AAD5YU55</accession>
<dbReference type="SUPFAM" id="SSF51905">
    <property type="entry name" value="FAD/NAD(P)-binding domain"/>
    <property type="match status" value="3"/>
</dbReference>
<feature type="domain" description="Glucose-methanol-choline oxidoreductase N-terminal" evidence="16">
    <location>
        <begin position="1269"/>
        <end position="1385"/>
    </location>
</feature>
<evidence type="ECO:0000256" key="15">
    <source>
        <dbReference type="SAM" id="SignalP"/>
    </source>
</evidence>
<comment type="catalytic activity">
    <reaction evidence="13">
        <text>a pyranoside + acceptor = a pyranosid-3-ulose + reduced acceptor.</text>
        <dbReference type="EC" id="1.1.99.29"/>
    </reaction>
</comment>
<reference evidence="18" key="1">
    <citation type="submission" date="2022-07" db="EMBL/GenBank/DDBJ databases">
        <title>Genome Sequence of Leucocoprinus birnbaumii.</title>
        <authorList>
            <person name="Buettner E."/>
        </authorList>
    </citation>
    <scope>NUCLEOTIDE SEQUENCE</scope>
    <source>
        <strain evidence="18">VT141</strain>
    </source>
</reference>
<keyword evidence="6" id="KW-0964">Secreted</keyword>
<comment type="subcellular location">
    <subcellularLocation>
        <location evidence="2">Secreted</location>
    </subcellularLocation>
</comment>
<comment type="similarity">
    <text evidence="3">Belongs to the GMC oxidoreductase family.</text>
</comment>
<comment type="catalytic activity">
    <reaction evidence="10">
        <text>pyranose + acceptor = pyranos-2-ulose + reduced acceptor.</text>
        <dbReference type="EC" id="1.1.99.29"/>
    </reaction>
</comment>
<feature type="domain" description="Glucose-methanol-choline oxidoreductase C-terminal" evidence="17">
    <location>
        <begin position="447"/>
        <end position="569"/>
    </location>
</feature>
<feature type="domain" description="Glucose-methanol-choline oxidoreductase C-terminal" evidence="17">
    <location>
        <begin position="1012"/>
        <end position="1137"/>
    </location>
</feature>